<evidence type="ECO:0000313" key="2">
    <source>
        <dbReference type="EMBL" id="GAQ91328.1"/>
    </source>
</evidence>
<evidence type="ECO:0000313" key="3">
    <source>
        <dbReference type="Proteomes" id="UP000054558"/>
    </source>
</evidence>
<feature type="compositionally biased region" description="Basic and acidic residues" evidence="1">
    <location>
        <begin position="179"/>
        <end position="193"/>
    </location>
</feature>
<feature type="compositionally biased region" description="Acidic residues" evidence="1">
    <location>
        <begin position="148"/>
        <end position="160"/>
    </location>
</feature>
<organism evidence="2 3">
    <name type="scientific">Klebsormidium nitens</name>
    <name type="common">Green alga</name>
    <name type="synonym">Ulothrix nitens</name>
    <dbReference type="NCBI Taxonomy" id="105231"/>
    <lineage>
        <taxon>Eukaryota</taxon>
        <taxon>Viridiplantae</taxon>
        <taxon>Streptophyta</taxon>
        <taxon>Klebsormidiophyceae</taxon>
        <taxon>Klebsormidiales</taxon>
        <taxon>Klebsormidiaceae</taxon>
        <taxon>Klebsormidium</taxon>
    </lineage>
</organism>
<gene>
    <name evidence="2" type="ORF">KFL_007660020</name>
</gene>
<dbReference type="EMBL" id="DF237715">
    <property type="protein sequence ID" value="GAQ91328.1"/>
    <property type="molecule type" value="Genomic_DNA"/>
</dbReference>
<evidence type="ECO:0000256" key="1">
    <source>
        <dbReference type="SAM" id="MobiDB-lite"/>
    </source>
</evidence>
<sequence>MVERFAIKTREEWRVQVDQHAIKVGLEPTELALYRRASQMEGLPDEVARQTLFSSPFEAFQKRLRDDAGRECRKQGCGVLAAPMESEDASGLERGKKRKLHEEKCSEREQGPASAHEGSDAAIIGGAADDEGEPISPLRHQSSASMGDDCEGADDEVEETAADREMLDDRPAQQANTPSDHRRADQEREIRASEMETAACAMIAKGYVVFTADTVWDPSSKGGSGGNA</sequence>
<dbReference type="Proteomes" id="UP000054558">
    <property type="component" value="Unassembled WGS sequence"/>
</dbReference>
<accession>A0A1Y1IT17</accession>
<protein>
    <submittedName>
        <fullName evidence="2">Uncharacterized protein</fullName>
    </submittedName>
</protein>
<dbReference type="AlphaFoldDB" id="A0A1Y1IT17"/>
<reference evidence="2 3" key="1">
    <citation type="journal article" date="2014" name="Nat. Commun.">
        <title>Klebsormidium flaccidum genome reveals primary factors for plant terrestrial adaptation.</title>
        <authorList>
            <person name="Hori K."/>
            <person name="Maruyama F."/>
            <person name="Fujisawa T."/>
            <person name="Togashi T."/>
            <person name="Yamamoto N."/>
            <person name="Seo M."/>
            <person name="Sato S."/>
            <person name="Yamada T."/>
            <person name="Mori H."/>
            <person name="Tajima N."/>
            <person name="Moriyama T."/>
            <person name="Ikeuchi M."/>
            <person name="Watanabe M."/>
            <person name="Wada H."/>
            <person name="Kobayashi K."/>
            <person name="Saito M."/>
            <person name="Masuda T."/>
            <person name="Sasaki-Sekimoto Y."/>
            <person name="Mashiguchi K."/>
            <person name="Awai K."/>
            <person name="Shimojima M."/>
            <person name="Masuda S."/>
            <person name="Iwai M."/>
            <person name="Nobusawa T."/>
            <person name="Narise T."/>
            <person name="Kondo S."/>
            <person name="Saito H."/>
            <person name="Sato R."/>
            <person name="Murakawa M."/>
            <person name="Ihara Y."/>
            <person name="Oshima-Yamada Y."/>
            <person name="Ohtaka K."/>
            <person name="Satoh M."/>
            <person name="Sonobe K."/>
            <person name="Ishii M."/>
            <person name="Ohtani R."/>
            <person name="Kanamori-Sato M."/>
            <person name="Honoki R."/>
            <person name="Miyazaki D."/>
            <person name="Mochizuki H."/>
            <person name="Umetsu J."/>
            <person name="Higashi K."/>
            <person name="Shibata D."/>
            <person name="Kamiya Y."/>
            <person name="Sato N."/>
            <person name="Nakamura Y."/>
            <person name="Tabata S."/>
            <person name="Ida S."/>
            <person name="Kurokawa K."/>
            <person name="Ohta H."/>
        </authorList>
    </citation>
    <scope>NUCLEOTIDE SEQUENCE [LARGE SCALE GENOMIC DNA]</scope>
    <source>
        <strain evidence="2 3">NIES-2285</strain>
    </source>
</reference>
<name>A0A1Y1IT17_KLENI</name>
<feature type="region of interest" description="Disordered" evidence="1">
    <location>
        <begin position="83"/>
        <end position="193"/>
    </location>
</feature>
<feature type="compositionally biased region" description="Basic and acidic residues" evidence="1">
    <location>
        <begin position="161"/>
        <end position="171"/>
    </location>
</feature>
<proteinExistence type="predicted"/>
<keyword evidence="3" id="KW-1185">Reference proteome</keyword>
<feature type="compositionally biased region" description="Basic and acidic residues" evidence="1">
    <location>
        <begin position="100"/>
        <end position="110"/>
    </location>
</feature>